<name>A0A6H5IVG8_9HYME</name>
<feature type="region of interest" description="Disordered" evidence="1">
    <location>
        <begin position="98"/>
        <end position="121"/>
    </location>
</feature>
<gene>
    <name evidence="2" type="ORF">TBRA_LOCUS12550</name>
</gene>
<dbReference type="SUPFAM" id="SSF56672">
    <property type="entry name" value="DNA/RNA polymerases"/>
    <property type="match status" value="1"/>
</dbReference>
<keyword evidence="3" id="KW-1185">Reference proteome</keyword>
<dbReference type="Proteomes" id="UP000479190">
    <property type="component" value="Unassembled WGS sequence"/>
</dbReference>
<dbReference type="AlphaFoldDB" id="A0A6H5IVG8"/>
<evidence type="ECO:0000313" key="2">
    <source>
        <dbReference type="EMBL" id="CAB0040856.1"/>
    </source>
</evidence>
<dbReference type="EMBL" id="CADCXV010001061">
    <property type="protein sequence ID" value="CAB0040856.1"/>
    <property type="molecule type" value="Genomic_DNA"/>
</dbReference>
<organism evidence="2 3">
    <name type="scientific">Trichogramma brassicae</name>
    <dbReference type="NCBI Taxonomy" id="86971"/>
    <lineage>
        <taxon>Eukaryota</taxon>
        <taxon>Metazoa</taxon>
        <taxon>Ecdysozoa</taxon>
        <taxon>Arthropoda</taxon>
        <taxon>Hexapoda</taxon>
        <taxon>Insecta</taxon>
        <taxon>Pterygota</taxon>
        <taxon>Neoptera</taxon>
        <taxon>Endopterygota</taxon>
        <taxon>Hymenoptera</taxon>
        <taxon>Apocrita</taxon>
        <taxon>Proctotrupomorpha</taxon>
        <taxon>Chalcidoidea</taxon>
        <taxon>Trichogrammatidae</taxon>
        <taxon>Trichogramma</taxon>
    </lineage>
</organism>
<protein>
    <submittedName>
        <fullName evidence="2">Uncharacterized protein</fullName>
    </submittedName>
</protein>
<reference evidence="2 3" key="1">
    <citation type="submission" date="2020-02" db="EMBL/GenBank/DDBJ databases">
        <authorList>
            <person name="Ferguson B K."/>
        </authorList>
    </citation>
    <scope>NUCLEOTIDE SEQUENCE [LARGE SCALE GENOMIC DNA]</scope>
</reference>
<evidence type="ECO:0000313" key="3">
    <source>
        <dbReference type="Proteomes" id="UP000479190"/>
    </source>
</evidence>
<evidence type="ECO:0000256" key="1">
    <source>
        <dbReference type="SAM" id="MobiDB-lite"/>
    </source>
</evidence>
<feature type="compositionally biased region" description="Basic and acidic residues" evidence="1">
    <location>
        <begin position="110"/>
        <end position="121"/>
    </location>
</feature>
<dbReference type="GO" id="GO:0071897">
    <property type="term" value="P:DNA biosynthetic process"/>
    <property type="evidence" value="ECO:0007669"/>
    <property type="project" value="UniProtKB-ARBA"/>
</dbReference>
<accession>A0A6H5IVG8</accession>
<dbReference type="InterPro" id="IPR043502">
    <property type="entry name" value="DNA/RNA_pol_sf"/>
</dbReference>
<proteinExistence type="predicted"/>
<sequence length="121" mass="13187">MPLGLRNSAQTFQRAMNHLLRRPTIHPMLPGRHPGAVNGTRGARATLAAAAAHGTAHRAAQRPRQEERKLTWTPEAEAAFERTKKAMTEAVRSSFLSPSQPLALYTDASDTGHRCRAEPAA</sequence>